<sequence>MIIIPVDSYKRLSSSKSYHQEIDANISAATVADLPGSVVQDLAGDNNDGIVVDSPIVVQDHEYVELPSVESFPYYGSFKLEKEEGLRHIYDIDTLSFTNDFDESELLSIKLRDIFDRYPASREMARELTFFINTVIKNIEKKGGVNKDVIYPHIIPFDTLEARLKKKTGINAYSYDVCPQGCRVFPKNDESVTIREHCPEKTPRSECKQMKVLSIRDQIARQLADDTKREAMSYR</sequence>
<dbReference type="EMBL" id="LN732925">
    <property type="protein sequence ID" value="CEP16229.1"/>
    <property type="molecule type" value="Genomic_DNA"/>
</dbReference>
<accession>A0A0B7NMQ9</accession>
<dbReference type="OrthoDB" id="2202621at2759"/>
<dbReference type="AlphaFoldDB" id="A0A0B7NMQ9"/>
<dbReference type="Proteomes" id="UP000054107">
    <property type="component" value="Unassembled WGS sequence"/>
</dbReference>
<protein>
    <submittedName>
        <fullName evidence="1">Uncharacterized protein</fullName>
    </submittedName>
</protein>
<evidence type="ECO:0000313" key="1">
    <source>
        <dbReference type="EMBL" id="CEP16229.1"/>
    </source>
</evidence>
<gene>
    <name evidence="1" type="primary">PARPA_10479.1 scaffold 40626</name>
</gene>
<reference evidence="1 2" key="1">
    <citation type="submission" date="2014-09" db="EMBL/GenBank/DDBJ databases">
        <authorList>
            <person name="Ellenberger Sabrina"/>
        </authorList>
    </citation>
    <scope>NUCLEOTIDE SEQUENCE [LARGE SCALE GENOMIC DNA]</scope>
    <source>
        <strain evidence="1 2">CBS 412.66</strain>
    </source>
</reference>
<keyword evidence="2" id="KW-1185">Reference proteome</keyword>
<evidence type="ECO:0000313" key="2">
    <source>
        <dbReference type="Proteomes" id="UP000054107"/>
    </source>
</evidence>
<proteinExistence type="predicted"/>
<feature type="non-terminal residue" evidence="1">
    <location>
        <position position="235"/>
    </location>
</feature>
<organism evidence="1 2">
    <name type="scientific">Parasitella parasitica</name>
    <dbReference type="NCBI Taxonomy" id="35722"/>
    <lineage>
        <taxon>Eukaryota</taxon>
        <taxon>Fungi</taxon>
        <taxon>Fungi incertae sedis</taxon>
        <taxon>Mucoromycota</taxon>
        <taxon>Mucoromycotina</taxon>
        <taxon>Mucoromycetes</taxon>
        <taxon>Mucorales</taxon>
        <taxon>Mucorineae</taxon>
        <taxon>Mucoraceae</taxon>
        <taxon>Parasitella</taxon>
    </lineage>
</organism>
<name>A0A0B7NMQ9_9FUNG</name>
<dbReference type="STRING" id="35722.A0A0B7NMQ9"/>